<reference evidence="3" key="1">
    <citation type="submission" date="2017-02" db="UniProtKB">
        <authorList>
            <consortium name="WormBaseParasite"/>
        </authorList>
    </citation>
    <scope>IDENTIFICATION</scope>
</reference>
<protein>
    <submittedName>
        <fullName evidence="3">Ovule protein</fullName>
    </submittedName>
</protein>
<evidence type="ECO:0000256" key="1">
    <source>
        <dbReference type="SAM" id="MobiDB-lite"/>
    </source>
</evidence>
<organism evidence="2 3">
    <name type="scientific">Ascaris lumbricoides</name>
    <name type="common">Giant roundworm</name>
    <dbReference type="NCBI Taxonomy" id="6252"/>
    <lineage>
        <taxon>Eukaryota</taxon>
        <taxon>Metazoa</taxon>
        <taxon>Ecdysozoa</taxon>
        <taxon>Nematoda</taxon>
        <taxon>Chromadorea</taxon>
        <taxon>Rhabditida</taxon>
        <taxon>Spirurina</taxon>
        <taxon>Ascaridomorpha</taxon>
        <taxon>Ascaridoidea</taxon>
        <taxon>Ascarididae</taxon>
        <taxon>Ascaris</taxon>
    </lineage>
</organism>
<dbReference type="WBParaSite" id="ALUE_0000674401-mRNA-1">
    <property type="protein sequence ID" value="ALUE_0000674401-mRNA-1"/>
    <property type="gene ID" value="ALUE_0000674401"/>
</dbReference>
<dbReference type="Proteomes" id="UP000036681">
    <property type="component" value="Unplaced"/>
</dbReference>
<dbReference type="AlphaFoldDB" id="A0A0M3HV37"/>
<evidence type="ECO:0000313" key="2">
    <source>
        <dbReference type="Proteomes" id="UP000036681"/>
    </source>
</evidence>
<sequence length="95" mass="10523">MQLRLLNICIMGFTGDFYIKRVAKYTPRFNFSKIILIAASHESSGKQRERSEKSYKRTVLFNSSAPDGFPLAPSKIPGDPPAAAKDSENSTLLAD</sequence>
<keyword evidence="2" id="KW-1185">Reference proteome</keyword>
<name>A0A0M3HV37_ASCLU</name>
<feature type="region of interest" description="Disordered" evidence="1">
    <location>
        <begin position="63"/>
        <end position="95"/>
    </location>
</feature>
<evidence type="ECO:0000313" key="3">
    <source>
        <dbReference type="WBParaSite" id="ALUE_0000674401-mRNA-1"/>
    </source>
</evidence>
<accession>A0A0M3HV37</accession>
<proteinExistence type="predicted"/>